<evidence type="ECO:0000256" key="5">
    <source>
        <dbReference type="ARBA" id="ARBA00023136"/>
    </source>
</evidence>
<evidence type="ECO:0000256" key="1">
    <source>
        <dbReference type="ARBA" id="ARBA00004141"/>
    </source>
</evidence>
<feature type="non-terminal residue" evidence="7">
    <location>
        <position position="168"/>
    </location>
</feature>
<feature type="transmembrane region" description="Helical" evidence="6">
    <location>
        <begin position="36"/>
        <end position="52"/>
    </location>
</feature>
<proteinExistence type="inferred from homology"/>
<gene>
    <name evidence="7" type="ORF">METZ01_LOCUS435134</name>
</gene>
<feature type="transmembrane region" description="Helical" evidence="6">
    <location>
        <begin position="12"/>
        <end position="30"/>
    </location>
</feature>
<evidence type="ECO:0000256" key="2">
    <source>
        <dbReference type="ARBA" id="ARBA00009773"/>
    </source>
</evidence>
<accession>A0A382YGR2</accession>
<reference evidence="7" key="1">
    <citation type="submission" date="2018-05" db="EMBL/GenBank/DDBJ databases">
        <authorList>
            <person name="Lanie J.A."/>
            <person name="Ng W.-L."/>
            <person name="Kazmierczak K.M."/>
            <person name="Andrzejewski T.M."/>
            <person name="Davidsen T.M."/>
            <person name="Wayne K.J."/>
            <person name="Tettelin H."/>
            <person name="Glass J.I."/>
            <person name="Rusch D."/>
            <person name="Podicherti R."/>
            <person name="Tsui H.-C.T."/>
            <person name="Winkler M.E."/>
        </authorList>
    </citation>
    <scope>NUCLEOTIDE SEQUENCE</scope>
</reference>
<keyword evidence="5 6" id="KW-0472">Membrane</keyword>
<comment type="similarity">
    <text evidence="2">Belongs to the autoinducer-2 exporter (AI-2E) (TC 2.A.86) family.</text>
</comment>
<dbReference type="EMBL" id="UINC01175587">
    <property type="protein sequence ID" value="SVD82280.1"/>
    <property type="molecule type" value="Genomic_DNA"/>
</dbReference>
<feature type="transmembrane region" description="Helical" evidence="6">
    <location>
        <begin position="146"/>
        <end position="165"/>
    </location>
</feature>
<evidence type="ECO:0000256" key="4">
    <source>
        <dbReference type="ARBA" id="ARBA00022989"/>
    </source>
</evidence>
<dbReference type="InterPro" id="IPR002549">
    <property type="entry name" value="AI-2E-like"/>
</dbReference>
<sequence length="168" mass="19162">MLSQDSENNQLVIYSVLIITLVAVAIALYFTRPIMIPFVIALFVRILIDPIIEFQTKKLRVHRFVAIIVAFIIIIAFFVLVVPFIADSLVLFLKSADDYNTKVLLLIETIIFKLQEFEIEIDREAIKESFLNLPFLEWTYSTLSNGANFIGKLILVVVLTLFLLVGPI</sequence>
<evidence type="ECO:0000256" key="6">
    <source>
        <dbReference type="SAM" id="Phobius"/>
    </source>
</evidence>
<comment type="subcellular location">
    <subcellularLocation>
        <location evidence="1">Membrane</location>
        <topology evidence="1">Multi-pass membrane protein</topology>
    </subcellularLocation>
</comment>
<evidence type="ECO:0008006" key="8">
    <source>
        <dbReference type="Google" id="ProtNLM"/>
    </source>
</evidence>
<evidence type="ECO:0000313" key="7">
    <source>
        <dbReference type="EMBL" id="SVD82280.1"/>
    </source>
</evidence>
<organism evidence="7">
    <name type="scientific">marine metagenome</name>
    <dbReference type="NCBI Taxonomy" id="408172"/>
    <lineage>
        <taxon>unclassified sequences</taxon>
        <taxon>metagenomes</taxon>
        <taxon>ecological metagenomes</taxon>
    </lineage>
</organism>
<name>A0A382YGR2_9ZZZZ</name>
<dbReference type="AlphaFoldDB" id="A0A382YGR2"/>
<dbReference type="GO" id="GO:0016020">
    <property type="term" value="C:membrane"/>
    <property type="evidence" value="ECO:0007669"/>
    <property type="project" value="UniProtKB-SubCell"/>
</dbReference>
<dbReference type="Pfam" id="PF01594">
    <property type="entry name" value="AI-2E_transport"/>
    <property type="match status" value="1"/>
</dbReference>
<protein>
    <recommendedName>
        <fullName evidence="8">AI-2E family transporter</fullName>
    </recommendedName>
</protein>
<keyword evidence="3 6" id="KW-0812">Transmembrane</keyword>
<feature type="transmembrane region" description="Helical" evidence="6">
    <location>
        <begin position="64"/>
        <end position="86"/>
    </location>
</feature>
<keyword evidence="4 6" id="KW-1133">Transmembrane helix</keyword>
<evidence type="ECO:0000256" key="3">
    <source>
        <dbReference type="ARBA" id="ARBA00022692"/>
    </source>
</evidence>